<dbReference type="NCBIfam" id="TIGR00741">
    <property type="entry name" value="yfiA"/>
    <property type="match status" value="1"/>
</dbReference>
<comment type="caution">
    <text evidence="6">The sequence shown here is derived from an EMBL/GenBank/DDBJ whole genome shotgun (WGS) entry which is preliminary data.</text>
</comment>
<dbReference type="GO" id="GO:0043024">
    <property type="term" value="F:ribosomal small subunit binding"/>
    <property type="evidence" value="ECO:0007669"/>
    <property type="project" value="TreeGrafter"/>
</dbReference>
<dbReference type="InterPro" id="IPR036567">
    <property type="entry name" value="RHF-like"/>
</dbReference>
<dbReference type="InterPro" id="IPR050574">
    <property type="entry name" value="HPF/YfiA_ribosome-assoc"/>
</dbReference>
<evidence type="ECO:0000256" key="3">
    <source>
        <dbReference type="ARBA" id="ARBA00038695"/>
    </source>
</evidence>
<reference evidence="6 7" key="1">
    <citation type="submission" date="2019-03" db="EMBL/GenBank/DDBJ databases">
        <title>Genomic Encyclopedia of Type Strains, Phase III (KMG-III): the genomes of soil and plant-associated and newly described type strains.</title>
        <authorList>
            <person name="Whitman W."/>
        </authorList>
    </citation>
    <scope>NUCLEOTIDE SEQUENCE [LARGE SCALE GENOMIC DNA]</scope>
    <source>
        <strain evidence="6 7">CECT 7378</strain>
    </source>
</reference>
<comment type="similarity">
    <text evidence="2">Belongs to the HPF/YfiA ribosome-associated protein family. Short HPF subfamily.</text>
</comment>
<keyword evidence="1" id="KW-0810">Translation regulation</keyword>
<protein>
    <recommendedName>
        <fullName evidence="4">Ribosome hibernation promoting factor</fullName>
    </recommendedName>
    <alternativeName>
        <fullName evidence="5">Hibernation factor HPF</fullName>
    </alternativeName>
</protein>
<dbReference type="GO" id="GO:0045900">
    <property type="term" value="P:negative regulation of translational elongation"/>
    <property type="evidence" value="ECO:0007669"/>
    <property type="project" value="TreeGrafter"/>
</dbReference>
<dbReference type="RefSeq" id="WP_133503132.1">
    <property type="nucleotide sequence ID" value="NZ_SNXC01000010.1"/>
</dbReference>
<evidence type="ECO:0000313" key="6">
    <source>
        <dbReference type="EMBL" id="TDO98914.1"/>
    </source>
</evidence>
<evidence type="ECO:0000256" key="2">
    <source>
        <dbReference type="ARBA" id="ARBA00038434"/>
    </source>
</evidence>
<dbReference type="CDD" id="cd00552">
    <property type="entry name" value="RaiA"/>
    <property type="match status" value="1"/>
</dbReference>
<dbReference type="PANTHER" id="PTHR33231">
    <property type="entry name" value="30S RIBOSOMAL PROTEIN"/>
    <property type="match status" value="1"/>
</dbReference>
<organism evidence="6 7">
    <name type="scientific">Marinomonas balearica</name>
    <dbReference type="NCBI Taxonomy" id="491947"/>
    <lineage>
        <taxon>Bacteria</taxon>
        <taxon>Pseudomonadati</taxon>
        <taxon>Pseudomonadota</taxon>
        <taxon>Gammaproteobacteria</taxon>
        <taxon>Oceanospirillales</taxon>
        <taxon>Oceanospirillaceae</taxon>
        <taxon>Marinomonas</taxon>
    </lineage>
</organism>
<evidence type="ECO:0000313" key="7">
    <source>
        <dbReference type="Proteomes" id="UP000294656"/>
    </source>
</evidence>
<dbReference type="GO" id="GO:0022627">
    <property type="term" value="C:cytosolic small ribosomal subunit"/>
    <property type="evidence" value="ECO:0007669"/>
    <property type="project" value="TreeGrafter"/>
</dbReference>
<keyword evidence="7" id="KW-1185">Reference proteome</keyword>
<dbReference type="OrthoDB" id="9795980at2"/>
<dbReference type="PANTHER" id="PTHR33231:SF1">
    <property type="entry name" value="30S RIBOSOMAL PROTEIN"/>
    <property type="match status" value="1"/>
</dbReference>
<proteinExistence type="inferred from homology"/>
<sequence length="105" mass="11729">MHTINITGHHIDITPAIKDHVNEKLEKVSKLSDQITSVNVTLMKDSKEQKAEARVHLPGKEIFAAATSEERLFHAIDGMIDKLVRQVEKHKTKLTANTHKSVVAS</sequence>
<dbReference type="AlphaFoldDB" id="A0A4R6MBR7"/>
<evidence type="ECO:0000256" key="1">
    <source>
        <dbReference type="ARBA" id="ARBA00022845"/>
    </source>
</evidence>
<dbReference type="Gene3D" id="3.30.160.100">
    <property type="entry name" value="Ribosome hibernation promotion factor-like"/>
    <property type="match status" value="1"/>
</dbReference>
<dbReference type="EMBL" id="SNXC01000010">
    <property type="protein sequence ID" value="TDO98914.1"/>
    <property type="molecule type" value="Genomic_DNA"/>
</dbReference>
<accession>A0A4R6MBR7</accession>
<dbReference type="Proteomes" id="UP000294656">
    <property type="component" value="Unassembled WGS sequence"/>
</dbReference>
<gene>
    <name evidence="6" type="ORF">DFP79_1329</name>
</gene>
<dbReference type="InterPro" id="IPR003489">
    <property type="entry name" value="RHF/RaiA"/>
</dbReference>
<dbReference type="Pfam" id="PF02482">
    <property type="entry name" value="Ribosomal_S30AE"/>
    <property type="match status" value="1"/>
</dbReference>
<evidence type="ECO:0000256" key="4">
    <source>
        <dbReference type="ARBA" id="ARBA00041148"/>
    </source>
</evidence>
<evidence type="ECO:0000256" key="5">
    <source>
        <dbReference type="ARBA" id="ARBA00041319"/>
    </source>
</evidence>
<dbReference type="SUPFAM" id="SSF69754">
    <property type="entry name" value="Ribosome binding protein Y (YfiA homologue)"/>
    <property type="match status" value="1"/>
</dbReference>
<comment type="subunit">
    <text evidence="3">Associates exclusively with 100S ribosomes, which are dimers of 70S ribosomes.</text>
</comment>
<name>A0A4R6MBR7_9GAMM</name>